<accession>A0A4C1TN25</accession>
<evidence type="ECO:0000313" key="2">
    <source>
        <dbReference type="Proteomes" id="UP000299102"/>
    </source>
</evidence>
<reference evidence="1 2" key="1">
    <citation type="journal article" date="2019" name="Commun. Biol.">
        <title>The bagworm genome reveals a unique fibroin gene that provides high tensile strength.</title>
        <authorList>
            <person name="Kono N."/>
            <person name="Nakamura H."/>
            <person name="Ohtoshi R."/>
            <person name="Tomita M."/>
            <person name="Numata K."/>
            <person name="Arakawa K."/>
        </authorList>
    </citation>
    <scope>NUCLEOTIDE SEQUENCE [LARGE SCALE GENOMIC DNA]</scope>
</reference>
<dbReference type="AlphaFoldDB" id="A0A4C1TN25"/>
<comment type="caution">
    <text evidence="1">The sequence shown here is derived from an EMBL/GenBank/DDBJ whole genome shotgun (WGS) entry which is preliminary data.</text>
</comment>
<sequence>MKTRITRLRFYRAFWVCRGGQRPSHIFLLTNKRDETSRTDLPCHIFWYERHKPAGGCCDYKIREIQISKSKIATTKSFSKAHKSVRTDTASASSAIKRRLHLRTASRIQGSYGSKRCPYSARQYKVFVTYIQNKTILGQRPAADNRAMRGRRSAAFAIGAAGAAISARVGGGSELLNRSPMKYRHIPHNCSRTRFTVIAYKTALTNSRPRTKVTILFGECASRRPPTEQWPARATVIVRRTSPD</sequence>
<gene>
    <name evidence="1" type="ORF">EVAR_75499_1</name>
</gene>
<protein>
    <submittedName>
        <fullName evidence="1">Uncharacterized protein</fullName>
    </submittedName>
</protein>
<dbReference type="Proteomes" id="UP000299102">
    <property type="component" value="Unassembled WGS sequence"/>
</dbReference>
<proteinExistence type="predicted"/>
<name>A0A4C1TN25_EUMVA</name>
<dbReference type="EMBL" id="BGZK01000067">
    <property type="protein sequence ID" value="GBP14927.1"/>
    <property type="molecule type" value="Genomic_DNA"/>
</dbReference>
<keyword evidence="2" id="KW-1185">Reference proteome</keyword>
<organism evidence="1 2">
    <name type="scientific">Eumeta variegata</name>
    <name type="common">Bagworm moth</name>
    <name type="synonym">Eumeta japonica</name>
    <dbReference type="NCBI Taxonomy" id="151549"/>
    <lineage>
        <taxon>Eukaryota</taxon>
        <taxon>Metazoa</taxon>
        <taxon>Ecdysozoa</taxon>
        <taxon>Arthropoda</taxon>
        <taxon>Hexapoda</taxon>
        <taxon>Insecta</taxon>
        <taxon>Pterygota</taxon>
        <taxon>Neoptera</taxon>
        <taxon>Endopterygota</taxon>
        <taxon>Lepidoptera</taxon>
        <taxon>Glossata</taxon>
        <taxon>Ditrysia</taxon>
        <taxon>Tineoidea</taxon>
        <taxon>Psychidae</taxon>
        <taxon>Oiketicinae</taxon>
        <taxon>Eumeta</taxon>
    </lineage>
</organism>
<evidence type="ECO:0000313" key="1">
    <source>
        <dbReference type="EMBL" id="GBP14927.1"/>
    </source>
</evidence>